<name>A0AAD2G5J5_9STRA</name>
<dbReference type="SUPFAM" id="SSF46938">
    <property type="entry name" value="CRAL/TRIO N-terminal domain"/>
    <property type="match status" value="1"/>
</dbReference>
<reference evidence="3" key="1">
    <citation type="submission" date="2023-08" db="EMBL/GenBank/DDBJ databases">
        <authorList>
            <person name="Audoor S."/>
            <person name="Bilcke G."/>
        </authorList>
    </citation>
    <scope>NUCLEOTIDE SEQUENCE</scope>
</reference>
<feature type="domain" description="DUF6824" evidence="2">
    <location>
        <begin position="434"/>
        <end position="516"/>
    </location>
</feature>
<dbReference type="Gene3D" id="1.10.8.20">
    <property type="entry name" value="N-terminal domain of phosphatidylinositol transfer protein sec14p"/>
    <property type="match status" value="1"/>
</dbReference>
<evidence type="ECO:0000259" key="2">
    <source>
        <dbReference type="Pfam" id="PF20710"/>
    </source>
</evidence>
<organism evidence="3 4">
    <name type="scientific">Cylindrotheca closterium</name>
    <dbReference type="NCBI Taxonomy" id="2856"/>
    <lineage>
        <taxon>Eukaryota</taxon>
        <taxon>Sar</taxon>
        <taxon>Stramenopiles</taxon>
        <taxon>Ochrophyta</taxon>
        <taxon>Bacillariophyta</taxon>
        <taxon>Bacillariophyceae</taxon>
        <taxon>Bacillariophycidae</taxon>
        <taxon>Bacillariales</taxon>
        <taxon>Bacillariaceae</taxon>
        <taxon>Cylindrotheca</taxon>
    </lineage>
</organism>
<accession>A0AAD2G5J5</accession>
<evidence type="ECO:0000313" key="4">
    <source>
        <dbReference type="Proteomes" id="UP001295423"/>
    </source>
</evidence>
<protein>
    <recommendedName>
        <fullName evidence="2">DUF6824 domain-containing protein</fullName>
    </recommendedName>
</protein>
<evidence type="ECO:0000256" key="1">
    <source>
        <dbReference type="SAM" id="MobiDB-lite"/>
    </source>
</evidence>
<comment type="caution">
    <text evidence="3">The sequence shown here is derived from an EMBL/GenBank/DDBJ whole genome shotgun (WGS) entry which is preliminary data.</text>
</comment>
<dbReference type="Proteomes" id="UP001295423">
    <property type="component" value="Unassembled WGS sequence"/>
</dbReference>
<dbReference type="InterPro" id="IPR049227">
    <property type="entry name" value="DUF6824"/>
</dbReference>
<dbReference type="Gene3D" id="3.40.525.10">
    <property type="entry name" value="CRAL-TRIO lipid binding domain"/>
    <property type="match status" value="1"/>
</dbReference>
<gene>
    <name evidence="3" type="ORF">CYCCA115_LOCUS20226</name>
</gene>
<dbReference type="EMBL" id="CAKOGP040002147">
    <property type="protein sequence ID" value="CAJ1963566.1"/>
    <property type="molecule type" value="Genomic_DNA"/>
</dbReference>
<proteinExistence type="predicted"/>
<feature type="region of interest" description="Disordered" evidence="1">
    <location>
        <begin position="378"/>
        <end position="397"/>
    </location>
</feature>
<evidence type="ECO:0000313" key="3">
    <source>
        <dbReference type="EMBL" id="CAJ1963566.1"/>
    </source>
</evidence>
<dbReference type="AlphaFoldDB" id="A0AAD2G5J5"/>
<dbReference type="InterPro" id="IPR036273">
    <property type="entry name" value="CRAL/TRIO_N_dom_sf"/>
</dbReference>
<dbReference type="InterPro" id="IPR036865">
    <property type="entry name" value="CRAL-TRIO_dom_sf"/>
</dbReference>
<sequence length="530" mass="61556">MAMASSLPNNPFVRQACLPTFNFNDQAKDKSIPIQFQMPRKNTNGDISKLEMKQTEDLLASEMNRLSVQERAKAFDDLHCVGEELRETPEMIQKSLAEFEEAVQKERNSVYEMAINQNRAYVEDPKFRLKFLRAKLYDIRKSVRQMMSFLEQKAKYFGDDKVAQEIGMSDLTEEDVQLMLSGLFHIQDGRDRKGRVILHMFSKKLGKCKAETFIRVCYYMWWNIMIALPEVESKGLVTIYHDDARSGDEFKMPGLSFILNAQCLSRSLPIRYSAMHYCLQTTTGNLGLNNTLLSLLMSGLPQYARVRTRIHYGSYMELQYRLQSHGIPISTLPVDFHGKIRVDILNLWFEKHLKESNQKAEECKARYTTPNSIQNVDTDFNRLTPPLADRNANDTRERSMEDVQFADQLRPFIGVAGGAASSREGVIIHPSETDVLFGKGYRLQLHSGNIRFREFLEQHKDSYEHTPRHRKPAFSDNLIQILIADGIRFLQRNTSDMWVETDSAVVKRKVSQYYRDFRKKELKERSKRPR</sequence>
<dbReference type="Pfam" id="PF20710">
    <property type="entry name" value="DUF6824"/>
    <property type="match status" value="1"/>
</dbReference>
<keyword evidence="4" id="KW-1185">Reference proteome</keyword>